<evidence type="ECO:0000256" key="3">
    <source>
        <dbReference type="SAM" id="Coils"/>
    </source>
</evidence>
<dbReference type="AlphaFoldDB" id="A0A3B6VMK4"/>
<sequence>MDKQFHKYLDDVLWWCPFKKLRYLIREYLKKIENIEKENKQIINHLNIITNKIFQENKNIAVIAVDGGFTDQIRTYVVAKSLEKFYNKKILFDISWYETDGMDYDKKYKRYFEFTNIFKDVEFNLANEDEIYLAKQSNHIDFWGDFINERAYKSLEYLNKEKISYLVGIMALTQTFVVREDKFKLEIPNIFKLLNYTDVLRLDKYFIPMLDEKNKEVYNNIINTKNTVACHIRRTDYIKFHYYVELNFDYYKRAFEIIENKINDKIKIFFFSDDLDWVNENIISNIKNIYDYEIVNINSNEKGCFDFYLISKCQYQIASSGNFCKVSYEFNEFYDKILITPENINQYNKK</sequence>
<keyword evidence="3" id="KW-0175">Coiled coil</keyword>
<dbReference type="InterPro" id="IPR002516">
    <property type="entry name" value="Glyco_trans_11"/>
</dbReference>
<dbReference type="PANTHER" id="PTHR11927:SF9">
    <property type="entry name" value="L-FUCOSYLTRANSFERASE"/>
    <property type="match status" value="1"/>
</dbReference>
<dbReference type="Gene3D" id="3.40.50.11350">
    <property type="match status" value="1"/>
</dbReference>
<organism evidence="4 5">
    <name type="scientific">Brachyspira pilosicoli P43/6/78</name>
    <dbReference type="NCBI Taxonomy" id="1042417"/>
    <lineage>
        <taxon>Bacteria</taxon>
        <taxon>Pseudomonadati</taxon>
        <taxon>Spirochaetota</taxon>
        <taxon>Spirochaetia</taxon>
        <taxon>Brachyspirales</taxon>
        <taxon>Brachyspiraceae</taxon>
        <taxon>Brachyspira</taxon>
    </lineage>
</organism>
<dbReference type="PANTHER" id="PTHR11927">
    <property type="entry name" value="GALACTOSIDE 2-L-FUCOSYLTRANSFERASE"/>
    <property type="match status" value="1"/>
</dbReference>
<accession>A0A3B6VMK4</accession>
<evidence type="ECO:0000256" key="2">
    <source>
        <dbReference type="ARBA" id="ARBA00022679"/>
    </source>
</evidence>
<protein>
    <submittedName>
        <fullName evidence="4">Alpha-1,2-fucosyltransferase</fullName>
    </submittedName>
</protein>
<reference evidence="4 5" key="1">
    <citation type="journal article" date="2013" name="Genome Announc.">
        <title>Complete Genome Sequence of the Porcine Strain Brachyspira pilosicoli P43/6/78(T.).</title>
        <authorList>
            <person name="Lin C."/>
            <person name="den Bakker H.C."/>
            <person name="Suzuki H."/>
            <person name="Lefebure T."/>
            <person name="Ponnala L."/>
            <person name="Sun Q."/>
            <person name="Stanhope M.J."/>
            <person name="Wiedmann M."/>
            <person name="Duhamel G.E."/>
        </authorList>
    </citation>
    <scope>NUCLEOTIDE SEQUENCE [LARGE SCALE GENOMIC DNA]</scope>
    <source>
        <strain evidence="4 5">P43/6/78</strain>
    </source>
</reference>
<keyword evidence="1 4" id="KW-0328">Glycosyltransferase</keyword>
<evidence type="ECO:0000313" key="4">
    <source>
        <dbReference type="EMBL" id="AGA66978.1"/>
    </source>
</evidence>
<dbReference type="EMBL" id="CP002873">
    <property type="protein sequence ID" value="AGA66978.1"/>
    <property type="molecule type" value="Genomic_DNA"/>
</dbReference>
<evidence type="ECO:0000313" key="5">
    <source>
        <dbReference type="Proteomes" id="UP000010793"/>
    </source>
</evidence>
<keyword evidence="5" id="KW-1185">Reference proteome</keyword>
<proteinExistence type="predicted"/>
<dbReference type="RefSeq" id="WP_015274696.1">
    <property type="nucleotide sequence ID" value="NC_019908.1"/>
</dbReference>
<evidence type="ECO:0000256" key="1">
    <source>
        <dbReference type="ARBA" id="ARBA00022676"/>
    </source>
</evidence>
<keyword evidence="2 4" id="KW-0808">Transferase</keyword>
<dbReference type="KEGG" id="bpip:BPP43_08965"/>
<dbReference type="GO" id="GO:0005975">
    <property type="term" value="P:carbohydrate metabolic process"/>
    <property type="evidence" value="ECO:0007669"/>
    <property type="project" value="InterPro"/>
</dbReference>
<dbReference type="Proteomes" id="UP000010793">
    <property type="component" value="Chromosome"/>
</dbReference>
<dbReference type="GO" id="GO:0008107">
    <property type="term" value="F:galactoside 2-alpha-L-fucosyltransferase activity"/>
    <property type="evidence" value="ECO:0007669"/>
    <property type="project" value="InterPro"/>
</dbReference>
<name>A0A3B6VMK4_BRAPL</name>
<gene>
    <name evidence="4" type="ORF">BPP43_08965</name>
</gene>
<dbReference type="GO" id="GO:0016020">
    <property type="term" value="C:membrane"/>
    <property type="evidence" value="ECO:0007669"/>
    <property type="project" value="InterPro"/>
</dbReference>
<feature type="coiled-coil region" evidence="3">
    <location>
        <begin position="18"/>
        <end position="52"/>
    </location>
</feature>